<evidence type="ECO:0000256" key="3">
    <source>
        <dbReference type="ARBA" id="ARBA00022630"/>
    </source>
</evidence>
<dbReference type="Pfam" id="PF07992">
    <property type="entry name" value="Pyr_redox_2"/>
    <property type="match status" value="1"/>
</dbReference>
<evidence type="ECO:0000313" key="10">
    <source>
        <dbReference type="Proteomes" id="UP000782519"/>
    </source>
</evidence>
<dbReference type="Proteomes" id="UP000782519">
    <property type="component" value="Unassembled WGS sequence"/>
</dbReference>
<comment type="caution">
    <text evidence="9">The sequence shown here is derived from an EMBL/GenBank/DDBJ whole genome shotgun (WGS) entry which is preliminary data.</text>
</comment>
<dbReference type="EMBL" id="JACRJB010000068">
    <property type="protein sequence ID" value="MBI5132579.1"/>
    <property type="molecule type" value="Genomic_DNA"/>
</dbReference>
<protein>
    <submittedName>
        <fullName evidence="9">NAD(P)/FAD-dependent oxidoreductase</fullName>
    </submittedName>
</protein>
<evidence type="ECO:0000256" key="5">
    <source>
        <dbReference type="ARBA" id="ARBA00022857"/>
    </source>
</evidence>
<dbReference type="PANTHER" id="PTHR43098">
    <property type="entry name" value="L-ORNITHINE N(5)-MONOOXYGENASE-RELATED"/>
    <property type="match status" value="1"/>
</dbReference>
<gene>
    <name evidence="9" type="ORF">HZA66_24330</name>
</gene>
<evidence type="ECO:0000256" key="4">
    <source>
        <dbReference type="ARBA" id="ARBA00022827"/>
    </source>
</evidence>
<dbReference type="FunFam" id="3.50.50.60:FF:000341">
    <property type="entry name" value="Baeyer-Villiger monooxygenase"/>
    <property type="match status" value="1"/>
</dbReference>
<evidence type="ECO:0000313" key="9">
    <source>
        <dbReference type="EMBL" id="MBI5132579.1"/>
    </source>
</evidence>
<accession>A0A933S2J3</accession>
<dbReference type="PANTHER" id="PTHR43098:SF4">
    <property type="entry name" value="BLR3857 PROTEIN"/>
    <property type="match status" value="1"/>
</dbReference>
<evidence type="ECO:0000256" key="7">
    <source>
        <dbReference type="ARBA" id="ARBA00023033"/>
    </source>
</evidence>
<comment type="similarity">
    <text evidence="2">Belongs to the FAD-binding monooxygenase family.</text>
</comment>
<proteinExistence type="inferred from homology"/>
<dbReference type="SUPFAM" id="SSF51905">
    <property type="entry name" value="FAD/NAD(P)-binding domain"/>
    <property type="match status" value="1"/>
</dbReference>
<evidence type="ECO:0000256" key="2">
    <source>
        <dbReference type="ARBA" id="ARBA00010139"/>
    </source>
</evidence>
<sequence length="602" mass="67946">MSEAAVLQRALDDLDIEALRRKYLDERAKRLNPKGNSQYIEVKGEFSRFIDDPYIEAPLVRDAVDETVSALVIGGGFGGLLAAAELHKIGVTDIRIVEKAGDFGGTWYWNRYPGAQCDIESYIYMPLLEETGYIPTEKYAHAAELFAHARRIGEHYDLYPRTLFQTQIVELRWDETDSCWLATTDRGDRIRAQWVLSASGPLNRPKLPGIPGIETFKGHTFHTSRWDYDYTGGDSRGGMTKLADKRVAIIGTGATAIQCVPYTARDARHLYVVQRTPSTVDLRGNRPTDFDWIKTLQPGWQRERMDNFNIFVSGMVAPVDMVQDGWTDLFRDLVTSWMPEDPRAVPPEEMARLTEIADFRKGNKIRARIDAVVKDKATAEGLKPWYGMLCKRPTFNDDYLEAFNRPNVTLIDTQGRSLDRITETGIVFDGVEYPVDCIIFATGFESGTNYTRRAAMEIYGRNGKRLTDQFTPRPRTLHGFFTDGFPNFFMLGLSQNAFKPNITDMLAEQAEHLCALIAAARSEGKTRIEPNSEAVDAWIETIREKSKARRQFLATCTPGYYGGEGDLDQGLLIETYADGSIAFSELLRTWRAAGDRSGLEVH</sequence>
<keyword evidence="6" id="KW-0560">Oxidoreductase</keyword>
<dbReference type="InterPro" id="IPR023753">
    <property type="entry name" value="FAD/NAD-binding_dom"/>
</dbReference>
<evidence type="ECO:0000256" key="6">
    <source>
        <dbReference type="ARBA" id="ARBA00023002"/>
    </source>
</evidence>
<keyword evidence="7" id="KW-0503">Monooxygenase</keyword>
<dbReference type="Gene3D" id="3.50.50.60">
    <property type="entry name" value="FAD/NAD(P)-binding domain"/>
    <property type="match status" value="2"/>
</dbReference>
<reference evidence="9" key="1">
    <citation type="submission" date="2020-07" db="EMBL/GenBank/DDBJ databases">
        <title>Huge and variable diversity of episymbiotic CPR bacteria and DPANN archaea in groundwater ecosystems.</title>
        <authorList>
            <person name="He C.Y."/>
            <person name="Keren R."/>
            <person name="Whittaker M."/>
            <person name="Farag I.F."/>
            <person name="Doudna J."/>
            <person name="Cate J.H.D."/>
            <person name="Banfield J.F."/>
        </authorList>
    </citation>
    <scope>NUCLEOTIDE SEQUENCE</scope>
    <source>
        <strain evidence="9">NC_groundwater_1818_Pr3_B-0.1um_66_35</strain>
    </source>
</reference>
<dbReference type="AlphaFoldDB" id="A0A933S2J3"/>
<keyword evidence="5" id="KW-0521">NADP</keyword>
<feature type="domain" description="FAD/NAD(P)-binding" evidence="8">
    <location>
        <begin position="71"/>
        <end position="278"/>
    </location>
</feature>
<name>A0A933S2J3_RHOPL</name>
<organism evidence="9 10">
    <name type="scientific">Rhodopseudomonas palustris</name>
    <dbReference type="NCBI Taxonomy" id="1076"/>
    <lineage>
        <taxon>Bacteria</taxon>
        <taxon>Pseudomonadati</taxon>
        <taxon>Pseudomonadota</taxon>
        <taxon>Alphaproteobacteria</taxon>
        <taxon>Hyphomicrobiales</taxon>
        <taxon>Nitrobacteraceae</taxon>
        <taxon>Rhodopseudomonas</taxon>
    </lineage>
</organism>
<dbReference type="InterPro" id="IPR036188">
    <property type="entry name" value="FAD/NAD-bd_sf"/>
</dbReference>
<comment type="cofactor">
    <cofactor evidence="1">
        <name>FAD</name>
        <dbReference type="ChEBI" id="CHEBI:57692"/>
    </cofactor>
</comment>
<evidence type="ECO:0000256" key="1">
    <source>
        <dbReference type="ARBA" id="ARBA00001974"/>
    </source>
</evidence>
<dbReference type="GO" id="GO:0004497">
    <property type="term" value="F:monooxygenase activity"/>
    <property type="evidence" value="ECO:0007669"/>
    <property type="project" value="UniProtKB-KW"/>
</dbReference>
<evidence type="ECO:0000259" key="8">
    <source>
        <dbReference type="Pfam" id="PF07992"/>
    </source>
</evidence>
<keyword evidence="3" id="KW-0285">Flavoprotein</keyword>
<keyword evidence="4" id="KW-0274">FAD</keyword>
<dbReference type="InterPro" id="IPR050775">
    <property type="entry name" value="FAD-binding_Monooxygenases"/>
</dbReference>